<proteinExistence type="predicted"/>
<reference evidence="1" key="1">
    <citation type="submission" date="2023-03" db="EMBL/GenBank/DDBJ databases">
        <title>Chromosome-level genomes of two armyworms, Mythimna separata and Mythimna loreyi, provide insights into the biosynthesis and reception of sex pheromones.</title>
        <authorList>
            <person name="Zhao H."/>
        </authorList>
    </citation>
    <scope>NUCLEOTIDE SEQUENCE</scope>
    <source>
        <strain evidence="1">BeijingLab</strain>
    </source>
</reference>
<sequence>MVCNASCIHPTTGAAPNTFMSAIQFFATAQCLIQNKDWPPEAELHDLEEYDFIIVGAGTAGSILANRLSEIKTWNVLLLEAGGNPPIESEIPNLLRSLLGTKFDWQYTTVNNGLTNQAYKGGNVKWPRGKMLGGSGSINVMAYVQGHPLDYQSWFNEGNTEWHPDIVKQYLKKAESLQDPIRLKIPKVYNHYGHNGPLVVNAFNGTDECLVLDLLSALNEIGIKNVDDLNTADNVGSSKFIATVNEGKRVSTATAYLNPIARHRKNLKIVKNSFVTKIVLDGRSVRGVEVFYRGKMLTLKAKHEVIISAGSIDTPQLLLLSGIGPEKHLTEKNIKTVINLPMVGQNLHDHTQVPILLFADKPVKPDQATKSFESLRYLYDRQGYLASANYHDVAGFYSKDPKATYPDFQTIIFINKKNDEETIKQFASRFVKTVENSILKQSNQKFLFDFIIVGAGSAGSQIVDWNVLLLEAGGNPPVESDVSS</sequence>
<dbReference type="EMBL" id="CM056785">
    <property type="protein sequence ID" value="KAJ8728003.1"/>
    <property type="molecule type" value="Genomic_DNA"/>
</dbReference>
<organism evidence="1 2">
    <name type="scientific">Mythimna loreyi</name>
    <dbReference type="NCBI Taxonomy" id="667449"/>
    <lineage>
        <taxon>Eukaryota</taxon>
        <taxon>Metazoa</taxon>
        <taxon>Ecdysozoa</taxon>
        <taxon>Arthropoda</taxon>
        <taxon>Hexapoda</taxon>
        <taxon>Insecta</taxon>
        <taxon>Pterygota</taxon>
        <taxon>Neoptera</taxon>
        <taxon>Endopterygota</taxon>
        <taxon>Lepidoptera</taxon>
        <taxon>Glossata</taxon>
        <taxon>Ditrysia</taxon>
        <taxon>Noctuoidea</taxon>
        <taxon>Noctuidae</taxon>
        <taxon>Noctuinae</taxon>
        <taxon>Hadenini</taxon>
        <taxon>Mythimna</taxon>
    </lineage>
</organism>
<name>A0ACC2QZK6_9NEOP</name>
<evidence type="ECO:0000313" key="2">
    <source>
        <dbReference type="Proteomes" id="UP001231649"/>
    </source>
</evidence>
<gene>
    <name evidence="1" type="ORF">PYW08_016388</name>
</gene>
<comment type="caution">
    <text evidence="1">The sequence shown here is derived from an EMBL/GenBank/DDBJ whole genome shotgun (WGS) entry which is preliminary data.</text>
</comment>
<accession>A0ACC2QZK6</accession>
<protein>
    <submittedName>
        <fullName evidence="1">Uncharacterized protein</fullName>
    </submittedName>
</protein>
<evidence type="ECO:0000313" key="1">
    <source>
        <dbReference type="EMBL" id="KAJ8728003.1"/>
    </source>
</evidence>
<keyword evidence="2" id="KW-1185">Reference proteome</keyword>
<dbReference type="Proteomes" id="UP001231649">
    <property type="component" value="Chromosome 9"/>
</dbReference>